<feature type="compositionally biased region" description="Pro residues" evidence="1">
    <location>
        <begin position="1"/>
        <end position="10"/>
    </location>
</feature>
<dbReference type="EMBL" id="JAGEUA010000002">
    <property type="protein sequence ID" value="KAL1005356.1"/>
    <property type="molecule type" value="Genomic_DNA"/>
</dbReference>
<keyword evidence="3" id="KW-1185">Reference proteome</keyword>
<evidence type="ECO:0000256" key="1">
    <source>
        <dbReference type="SAM" id="MobiDB-lite"/>
    </source>
</evidence>
<gene>
    <name evidence="2" type="ORF">UPYG_G00058020</name>
</gene>
<protein>
    <submittedName>
        <fullName evidence="2">Uncharacterized protein</fullName>
    </submittedName>
</protein>
<name>A0ABD0X8P4_UMBPY</name>
<sequence>GPPLLPPSTGPPLILRPSGPLRLPPSSGPPLIRRPSGPLLLPPPSGPPWLRPPALSARRLRPGVPPPAWFRLLRSPAWFFSRLVSCGVSSFWRLRSCALGGSVTIPNSPSLDTATSLFHPAQNYNSHSSVLLPVDYSFPSHTS</sequence>
<evidence type="ECO:0000313" key="2">
    <source>
        <dbReference type="EMBL" id="KAL1005356.1"/>
    </source>
</evidence>
<comment type="caution">
    <text evidence="2">The sequence shown here is derived from an EMBL/GenBank/DDBJ whole genome shotgun (WGS) entry which is preliminary data.</text>
</comment>
<feature type="non-terminal residue" evidence="2">
    <location>
        <position position="1"/>
    </location>
</feature>
<organism evidence="2 3">
    <name type="scientific">Umbra pygmaea</name>
    <name type="common">Eastern mudminnow</name>
    <dbReference type="NCBI Taxonomy" id="75934"/>
    <lineage>
        <taxon>Eukaryota</taxon>
        <taxon>Metazoa</taxon>
        <taxon>Chordata</taxon>
        <taxon>Craniata</taxon>
        <taxon>Vertebrata</taxon>
        <taxon>Euteleostomi</taxon>
        <taxon>Actinopterygii</taxon>
        <taxon>Neopterygii</taxon>
        <taxon>Teleostei</taxon>
        <taxon>Protacanthopterygii</taxon>
        <taxon>Esociformes</taxon>
        <taxon>Umbridae</taxon>
        <taxon>Umbra</taxon>
    </lineage>
</organism>
<dbReference type="Proteomes" id="UP001557470">
    <property type="component" value="Unassembled WGS sequence"/>
</dbReference>
<proteinExistence type="predicted"/>
<feature type="region of interest" description="Disordered" evidence="1">
    <location>
        <begin position="1"/>
        <end position="46"/>
    </location>
</feature>
<feature type="compositionally biased region" description="Low complexity" evidence="1">
    <location>
        <begin position="29"/>
        <end position="39"/>
    </location>
</feature>
<evidence type="ECO:0000313" key="3">
    <source>
        <dbReference type="Proteomes" id="UP001557470"/>
    </source>
</evidence>
<accession>A0ABD0X8P4</accession>
<feature type="compositionally biased region" description="Low complexity" evidence="1">
    <location>
        <begin position="11"/>
        <end position="21"/>
    </location>
</feature>
<dbReference type="AlphaFoldDB" id="A0ABD0X8P4"/>
<reference evidence="2 3" key="1">
    <citation type="submission" date="2024-06" db="EMBL/GenBank/DDBJ databases">
        <authorList>
            <person name="Pan Q."/>
            <person name="Wen M."/>
            <person name="Jouanno E."/>
            <person name="Zahm M."/>
            <person name="Klopp C."/>
            <person name="Cabau C."/>
            <person name="Louis A."/>
            <person name="Berthelot C."/>
            <person name="Parey E."/>
            <person name="Roest Crollius H."/>
            <person name="Montfort J."/>
            <person name="Robinson-Rechavi M."/>
            <person name="Bouchez O."/>
            <person name="Lampietro C."/>
            <person name="Lopez Roques C."/>
            <person name="Donnadieu C."/>
            <person name="Postlethwait J."/>
            <person name="Bobe J."/>
            <person name="Verreycken H."/>
            <person name="Guiguen Y."/>
        </authorList>
    </citation>
    <scope>NUCLEOTIDE SEQUENCE [LARGE SCALE GENOMIC DNA]</scope>
    <source>
        <strain evidence="2">Up_M1</strain>
        <tissue evidence="2">Testis</tissue>
    </source>
</reference>